<sequence>MKKSYLFLIPIIMLSCTKKSTSNLLLGDWKMKELIYNDNVSDKTTFTNDSVITEIDTEGRLIRITGTYKFNPKDSTLQETMRYENVNYKVISIDNDHLDLEDSRSKKIFKYIRY</sequence>
<dbReference type="EMBL" id="CP147988">
    <property type="protein sequence ID" value="WXK50773.1"/>
    <property type="molecule type" value="Genomic_DNA"/>
</dbReference>
<evidence type="ECO:0000313" key="1">
    <source>
        <dbReference type="EMBL" id="WXK50773.1"/>
    </source>
</evidence>
<evidence type="ECO:0008006" key="3">
    <source>
        <dbReference type="Google" id="ProtNLM"/>
    </source>
</evidence>
<dbReference type="RefSeq" id="WP_338840909.1">
    <property type="nucleotide sequence ID" value="NZ_CP147988.1"/>
</dbReference>
<keyword evidence="2" id="KW-1185">Reference proteome</keyword>
<accession>A0ABZ2QCW0</accession>
<protein>
    <recommendedName>
        <fullName evidence="3">Lipocalin-like domain-containing protein</fullName>
    </recommendedName>
</protein>
<dbReference type="PROSITE" id="PS51257">
    <property type="entry name" value="PROKAR_LIPOPROTEIN"/>
    <property type="match status" value="1"/>
</dbReference>
<name>A0ABZ2QCW0_9FLAO</name>
<dbReference type="Proteomes" id="UP001447857">
    <property type="component" value="Chromosome"/>
</dbReference>
<gene>
    <name evidence="1" type="ORF">V6624_03845</name>
</gene>
<evidence type="ECO:0000313" key="2">
    <source>
        <dbReference type="Proteomes" id="UP001447857"/>
    </source>
</evidence>
<organism evidence="1 2">
    <name type="scientific">Flavobacterium ginsenosidimutans</name>
    <dbReference type="NCBI Taxonomy" id="687844"/>
    <lineage>
        <taxon>Bacteria</taxon>
        <taxon>Pseudomonadati</taxon>
        <taxon>Bacteroidota</taxon>
        <taxon>Flavobacteriia</taxon>
        <taxon>Flavobacteriales</taxon>
        <taxon>Flavobacteriaceae</taxon>
        <taxon>Flavobacterium</taxon>
    </lineage>
</organism>
<reference evidence="1 2" key="1">
    <citation type="submission" date="2024-02" db="EMBL/GenBank/DDBJ databases">
        <title>complete genome of Flavobacterium ginsenosidimutans Str. YTB16.</title>
        <authorList>
            <person name="Wang Q."/>
        </authorList>
    </citation>
    <scope>NUCLEOTIDE SEQUENCE [LARGE SCALE GENOMIC DNA]</scope>
    <source>
        <strain evidence="1 2">YTB16</strain>
    </source>
</reference>
<proteinExistence type="predicted"/>